<dbReference type="RefSeq" id="WP_052635842.1">
    <property type="nucleotide sequence ID" value="NZ_FSRH01000001.1"/>
</dbReference>
<dbReference type="InterPro" id="IPR007325">
    <property type="entry name" value="KFase/CYL"/>
</dbReference>
<comment type="caution">
    <text evidence="1">The sequence shown here is derived from an EMBL/GenBank/DDBJ whole genome shotgun (WGS) entry which is preliminary data.</text>
</comment>
<keyword evidence="2" id="KW-1185">Reference proteome</keyword>
<dbReference type="InterPro" id="IPR037175">
    <property type="entry name" value="KFase_sf"/>
</dbReference>
<dbReference type="GO" id="GO:0019441">
    <property type="term" value="P:L-tryptophan catabolic process to kynurenine"/>
    <property type="evidence" value="ECO:0007669"/>
    <property type="project" value="InterPro"/>
</dbReference>
<sequence length="192" mass="21974">MIDITMNLEGDHNVWKWLESQENKLMNAGHVGTHIDVYKKSRIPVDYFKTRGVLIDCTEYGIEKEIGMEVIEGIDIKYGEKVFIVFKTGIQSRFEYGSEMYTNNHPQLGWELIDFLLQRQVCFIGIDCAGIRRGSEHIKADIKAEGNRTYVIENLDTGGLNLKNGDKFDVYTMWIENPFATGLSTRVLADVI</sequence>
<dbReference type="AlphaFoldDB" id="A0A069RID4"/>
<evidence type="ECO:0000313" key="1">
    <source>
        <dbReference type="EMBL" id="KDR96548.1"/>
    </source>
</evidence>
<reference evidence="1 2" key="1">
    <citation type="submission" date="2014-03" db="EMBL/GenBank/DDBJ databases">
        <title>Genome sequence of Clostridium litorale W6, DSM 5388.</title>
        <authorList>
            <person name="Poehlein A."/>
            <person name="Jagirdar A."/>
            <person name="Khonsari B."/>
            <person name="Chibani C.M."/>
            <person name="Gutierrez Gutierrez D.A."/>
            <person name="Davydova E."/>
            <person name="Alghaithi H.S."/>
            <person name="Nair K.P."/>
            <person name="Dhamotharan K."/>
            <person name="Chandran L."/>
            <person name="G W."/>
            <person name="Daniel R."/>
        </authorList>
    </citation>
    <scope>NUCLEOTIDE SEQUENCE [LARGE SCALE GENOMIC DNA]</scope>
    <source>
        <strain evidence="1 2">W6</strain>
    </source>
</reference>
<organism evidence="1 2">
    <name type="scientific">Peptoclostridium litorale DSM 5388</name>
    <dbReference type="NCBI Taxonomy" id="1121324"/>
    <lineage>
        <taxon>Bacteria</taxon>
        <taxon>Bacillati</taxon>
        <taxon>Bacillota</taxon>
        <taxon>Clostridia</taxon>
        <taxon>Peptostreptococcales</taxon>
        <taxon>Peptoclostridiaceae</taxon>
        <taxon>Peptoclostridium</taxon>
    </lineage>
</organism>
<name>A0A069RID4_PEPLI</name>
<dbReference type="Gene3D" id="3.50.30.50">
    <property type="entry name" value="Putative cyclase"/>
    <property type="match status" value="1"/>
</dbReference>
<dbReference type="eggNOG" id="COG1878">
    <property type="taxonomic scope" value="Bacteria"/>
</dbReference>
<dbReference type="STRING" id="1121324.CLIT_2c01540"/>
<proteinExistence type="predicted"/>
<dbReference type="SUPFAM" id="SSF102198">
    <property type="entry name" value="Putative cyclase"/>
    <property type="match status" value="1"/>
</dbReference>
<dbReference type="Pfam" id="PF04199">
    <property type="entry name" value="Cyclase"/>
    <property type="match status" value="1"/>
</dbReference>
<gene>
    <name evidence="1" type="ORF">CLIT_2c01540</name>
</gene>
<accession>A0A069RID4</accession>
<dbReference type="GO" id="GO:0004061">
    <property type="term" value="F:arylformamidase activity"/>
    <property type="evidence" value="ECO:0007669"/>
    <property type="project" value="InterPro"/>
</dbReference>
<dbReference type="OrthoDB" id="9796085at2"/>
<protein>
    <submittedName>
        <fullName evidence="1">Putative polyketide cyclase</fullName>
    </submittedName>
</protein>
<evidence type="ECO:0000313" key="2">
    <source>
        <dbReference type="Proteomes" id="UP000027946"/>
    </source>
</evidence>
<dbReference type="Proteomes" id="UP000027946">
    <property type="component" value="Unassembled WGS sequence"/>
</dbReference>
<dbReference type="EMBL" id="JJMM01000002">
    <property type="protein sequence ID" value="KDR96548.1"/>
    <property type="molecule type" value="Genomic_DNA"/>
</dbReference>